<protein>
    <recommendedName>
        <fullName evidence="10">C2H2-type domain-containing protein</fullName>
    </recommendedName>
</protein>
<feature type="region of interest" description="Disordered" evidence="9">
    <location>
        <begin position="255"/>
        <end position="276"/>
    </location>
</feature>
<evidence type="ECO:0000256" key="6">
    <source>
        <dbReference type="ARBA" id="ARBA00023125"/>
    </source>
</evidence>
<evidence type="ECO:0000256" key="5">
    <source>
        <dbReference type="ARBA" id="ARBA00022833"/>
    </source>
</evidence>
<feature type="domain" description="C2H2-type" evidence="10">
    <location>
        <begin position="357"/>
        <end position="385"/>
    </location>
</feature>
<dbReference type="PROSITE" id="PS00028">
    <property type="entry name" value="ZINC_FINGER_C2H2_1"/>
    <property type="match status" value="4"/>
</dbReference>
<dbReference type="Pfam" id="PF00096">
    <property type="entry name" value="zf-C2H2"/>
    <property type="match status" value="2"/>
</dbReference>
<evidence type="ECO:0000256" key="8">
    <source>
        <dbReference type="PROSITE-ProRule" id="PRU00042"/>
    </source>
</evidence>
<evidence type="ECO:0000313" key="11">
    <source>
        <dbReference type="EMBL" id="KAJ8901361.1"/>
    </source>
</evidence>
<feature type="domain" description="C2H2-type" evidence="10">
    <location>
        <begin position="300"/>
        <end position="328"/>
    </location>
</feature>
<dbReference type="PANTHER" id="PTHR24404">
    <property type="entry name" value="ZINC FINGER PROTEIN"/>
    <property type="match status" value="1"/>
</dbReference>
<keyword evidence="4 8" id="KW-0863">Zinc-finger</keyword>
<dbReference type="PROSITE" id="PS50157">
    <property type="entry name" value="ZINC_FINGER_C2H2_2"/>
    <property type="match status" value="4"/>
</dbReference>
<keyword evidence="3" id="KW-0677">Repeat</keyword>
<dbReference type="SMART" id="SM00355">
    <property type="entry name" value="ZnF_C2H2"/>
    <property type="match status" value="4"/>
</dbReference>
<dbReference type="GO" id="GO:0005634">
    <property type="term" value="C:nucleus"/>
    <property type="evidence" value="ECO:0007669"/>
    <property type="project" value="UniProtKB-SubCell"/>
</dbReference>
<evidence type="ECO:0000256" key="9">
    <source>
        <dbReference type="SAM" id="MobiDB-lite"/>
    </source>
</evidence>
<keyword evidence="12" id="KW-1185">Reference proteome</keyword>
<dbReference type="GO" id="GO:0008270">
    <property type="term" value="F:zinc ion binding"/>
    <property type="evidence" value="ECO:0007669"/>
    <property type="project" value="UniProtKB-KW"/>
</dbReference>
<sequence length="411" mass="45903">MEKGELQLDFVLRHTVEDDGGICSMGVLSALSEGEKSWILFKDNKLLSTTSPARGRKVLSFSRLNGSPESGLLEKLLCSYLVMGSWGDEHEFGVGGALYEDGVAAMPMRYVVVRDASQVMSTIISIREVDGSFVVCSWTVVNESLVEIEIGRVDSEGESCAEQVKTVGERRTSGAEASGFPVCVLEERVVSNGVGSRFKESGRHREIGAFSPSVNGVWFLPDEPFNISDFLMKATFSSTTEVVEKVCSQFEQLRRSSSRQMDAPPPAEAELMEPTEREVSLPTITTSSAAVKPSDPNKPFKCESCHMSFKSNYEQIRHRRNVHEGSRAYPCRHCRRSFSQSGHRNGHERKEHLGQGEVCGLCGKKFGVKSKLERHVRTVHENIRNYECPRCGLRFKQANHLQKHQTTRHRP</sequence>
<evidence type="ECO:0000256" key="7">
    <source>
        <dbReference type="ARBA" id="ARBA00023242"/>
    </source>
</evidence>
<dbReference type="Proteomes" id="UP001157974">
    <property type="component" value="Unassembled WGS sequence"/>
</dbReference>
<dbReference type="GO" id="GO:0000978">
    <property type="term" value="F:RNA polymerase II cis-regulatory region sequence-specific DNA binding"/>
    <property type="evidence" value="ECO:0007669"/>
    <property type="project" value="TreeGrafter"/>
</dbReference>
<feature type="domain" description="C2H2-type" evidence="10">
    <location>
        <begin position="329"/>
        <end position="357"/>
    </location>
</feature>
<dbReference type="GO" id="GO:0003700">
    <property type="term" value="F:DNA-binding transcription factor activity"/>
    <property type="evidence" value="ECO:0007669"/>
    <property type="project" value="TreeGrafter"/>
</dbReference>
<accession>A0AAV8UL52</accession>
<keyword evidence="6" id="KW-0238">DNA-binding</keyword>
<dbReference type="PANTHER" id="PTHR24404:SF106">
    <property type="entry name" value="C2H2-TYPE DOMAIN-CONTAINING PROTEIN"/>
    <property type="match status" value="1"/>
</dbReference>
<dbReference type="InterPro" id="IPR013087">
    <property type="entry name" value="Znf_C2H2_type"/>
</dbReference>
<dbReference type="SUPFAM" id="SSF57667">
    <property type="entry name" value="beta-beta-alpha zinc fingers"/>
    <property type="match status" value="2"/>
</dbReference>
<comment type="caution">
    <text evidence="11">The sequence shown here is derived from an EMBL/GenBank/DDBJ whole genome shotgun (WGS) entry which is preliminary data.</text>
</comment>
<evidence type="ECO:0000256" key="1">
    <source>
        <dbReference type="ARBA" id="ARBA00004123"/>
    </source>
</evidence>
<keyword evidence="7" id="KW-0539">Nucleus</keyword>
<evidence type="ECO:0000256" key="2">
    <source>
        <dbReference type="ARBA" id="ARBA00022723"/>
    </source>
</evidence>
<dbReference type="AlphaFoldDB" id="A0AAV8UL52"/>
<evidence type="ECO:0000256" key="3">
    <source>
        <dbReference type="ARBA" id="ARBA00022737"/>
    </source>
</evidence>
<evidence type="ECO:0000256" key="4">
    <source>
        <dbReference type="ARBA" id="ARBA00022771"/>
    </source>
</evidence>
<comment type="subcellular location">
    <subcellularLocation>
        <location evidence="1">Nucleus</location>
    </subcellularLocation>
</comment>
<evidence type="ECO:0000313" key="12">
    <source>
        <dbReference type="Proteomes" id="UP001157974"/>
    </source>
</evidence>
<feature type="domain" description="C2H2-type" evidence="10">
    <location>
        <begin position="386"/>
        <end position="411"/>
    </location>
</feature>
<reference evidence="11 12" key="1">
    <citation type="journal article" date="2023" name="Nat. Commun.">
        <title>Origin of minicircular mitochondrial genomes in red algae.</title>
        <authorList>
            <person name="Lee Y."/>
            <person name="Cho C.H."/>
            <person name="Lee Y.M."/>
            <person name="Park S.I."/>
            <person name="Yang J.H."/>
            <person name="West J.A."/>
            <person name="Bhattacharya D."/>
            <person name="Yoon H.S."/>
        </authorList>
    </citation>
    <scope>NUCLEOTIDE SEQUENCE [LARGE SCALE GENOMIC DNA]</scope>
    <source>
        <strain evidence="11 12">CCMP1338</strain>
        <tissue evidence="11">Whole cell</tissue>
    </source>
</reference>
<keyword evidence="2" id="KW-0479">Metal-binding</keyword>
<proteinExistence type="predicted"/>
<evidence type="ECO:0000259" key="10">
    <source>
        <dbReference type="PROSITE" id="PS50157"/>
    </source>
</evidence>
<keyword evidence="5" id="KW-0862">Zinc</keyword>
<dbReference type="Gene3D" id="3.30.160.60">
    <property type="entry name" value="Classic Zinc Finger"/>
    <property type="match status" value="3"/>
</dbReference>
<dbReference type="InterPro" id="IPR050589">
    <property type="entry name" value="Ikaros_C2H2-ZF"/>
</dbReference>
<organism evidence="11 12">
    <name type="scientific">Rhodosorus marinus</name>
    <dbReference type="NCBI Taxonomy" id="101924"/>
    <lineage>
        <taxon>Eukaryota</taxon>
        <taxon>Rhodophyta</taxon>
        <taxon>Stylonematophyceae</taxon>
        <taxon>Stylonematales</taxon>
        <taxon>Stylonemataceae</taxon>
        <taxon>Rhodosorus</taxon>
    </lineage>
</organism>
<dbReference type="InterPro" id="IPR036236">
    <property type="entry name" value="Znf_C2H2_sf"/>
</dbReference>
<dbReference type="EMBL" id="JAMWBK010000011">
    <property type="protein sequence ID" value="KAJ8901361.1"/>
    <property type="molecule type" value="Genomic_DNA"/>
</dbReference>
<name>A0AAV8UL52_9RHOD</name>
<gene>
    <name evidence="11" type="ORF">NDN08_007207</name>
</gene>
<dbReference type="GO" id="GO:0006357">
    <property type="term" value="P:regulation of transcription by RNA polymerase II"/>
    <property type="evidence" value="ECO:0007669"/>
    <property type="project" value="TreeGrafter"/>
</dbReference>